<name>A0A0F6A7Y7_9GAMM</name>
<organism evidence="1 2">
    <name type="scientific">Pseudoalteromonas luteoviolacea S4054</name>
    <dbReference type="NCBI Taxonomy" id="1129367"/>
    <lineage>
        <taxon>Bacteria</taxon>
        <taxon>Pseudomonadati</taxon>
        <taxon>Pseudomonadota</taxon>
        <taxon>Gammaproteobacteria</taxon>
        <taxon>Alteromonadales</taxon>
        <taxon>Pseudoalteromonadaceae</taxon>
        <taxon>Pseudoalteromonas</taxon>
    </lineage>
</organism>
<comment type="caution">
    <text evidence="1">The sequence shown here is derived from an EMBL/GenBank/DDBJ whole genome shotgun (WGS) entry which is preliminary data.</text>
</comment>
<accession>A0A0F6A7Y7</accession>
<protein>
    <submittedName>
        <fullName evidence="1">Uncharacterized protein</fullName>
    </submittedName>
</protein>
<evidence type="ECO:0000313" key="1">
    <source>
        <dbReference type="EMBL" id="KKE81961.1"/>
    </source>
</evidence>
<evidence type="ECO:0000313" key="2">
    <source>
        <dbReference type="Proteomes" id="UP000033434"/>
    </source>
</evidence>
<dbReference type="PATRIC" id="fig|1129367.4.peg.4133"/>
<dbReference type="AlphaFoldDB" id="A0A0F6A7Y7"/>
<dbReference type="RefSeq" id="WP_046357550.1">
    <property type="nucleotide sequence ID" value="NZ_AUXW01000172.1"/>
</dbReference>
<dbReference type="Proteomes" id="UP000033434">
    <property type="component" value="Unassembled WGS sequence"/>
</dbReference>
<dbReference type="EMBL" id="AUXW01000172">
    <property type="protein sequence ID" value="KKE81961.1"/>
    <property type="molecule type" value="Genomic_DNA"/>
</dbReference>
<proteinExistence type="predicted"/>
<sequence>MSGELDKLADYLQKLEAHCVAGELDSAETILSKLDTVLKSIFSNTSLDLSDTQVKHLQSCYTNIVDLNAKLQTQKADISSQLSMHLGNKKKINAYKSI</sequence>
<reference evidence="1 2" key="1">
    <citation type="journal article" date="2015" name="BMC Genomics">
        <title>Genome mining reveals unlocked bioactive potential of marine Gram-negative bacteria.</title>
        <authorList>
            <person name="Machado H."/>
            <person name="Sonnenschein E.C."/>
            <person name="Melchiorsen J."/>
            <person name="Gram L."/>
        </authorList>
    </citation>
    <scope>NUCLEOTIDE SEQUENCE [LARGE SCALE GENOMIC DNA]</scope>
    <source>
        <strain evidence="1 2">S4054</strain>
    </source>
</reference>
<gene>
    <name evidence="1" type="ORF">N479_20300</name>
</gene>